<dbReference type="RefSeq" id="WP_344925223.1">
    <property type="nucleotide sequence ID" value="NZ_BAAAYK010000038.1"/>
</dbReference>
<dbReference type="InterPro" id="IPR020084">
    <property type="entry name" value="NUDIX_hydrolase_CS"/>
</dbReference>
<evidence type="ECO:0000256" key="1">
    <source>
        <dbReference type="ARBA" id="ARBA00005582"/>
    </source>
</evidence>
<evidence type="ECO:0000256" key="2">
    <source>
        <dbReference type="ARBA" id="ARBA00022801"/>
    </source>
</evidence>
<dbReference type="PRINTS" id="PR00502">
    <property type="entry name" value="NUDIXFAMILY"/>
</dbReference>
<comment type="similarity">
    <text evidence="1 3">Belongs to the Nudix hydrolase family.</text>
</comment>
<evidence type="ECO:0000313" key="6">
    <source>
        <dbReference type="EMBL" id="GAA3355429.1"/>
    </source>
</evidence>
<protein>
    <recommendedName>
        <fullName evidence="5">Nudix hydrolase domain-containing protein</fullName>
    </recommendedName>
</protein>
<dbReference type="InterPro" id="IPR051325">
    <property type="entry name" value="Nudix_hydrolase_domain"/>
</dbReference>
<dbReference type="PANTHER" id="PTHR21340">
    <property type="entry name" value="DIADENOSINE 5,5-P1,P4-TETRAPHOSPHATE PYROPHOSPHOHYDROLASE MUTT"/>
    <property type="match status" value="1"/>
</dbReference>
<dbReference type="SUPFAM" id="SSF55811">
    <property type="entry name" value="Nudix"/>
    <property type="match status" value="1"/>
</dbReference>
<feature type="region of interest" description="Disordered" evidence="4">
    <location>
        <begin position="282"/>
        <end position="346"/>
    </location>
</feature>
<dbReference type="Pfam" id="PF00300">
    <property type="entry name" value="His_Phos_1"/>
    <property type="match status" value="1"/>
</dbReference>
<dbReference type="PROSITE" id="PS00893">
    <property type="entry name" value="NUDIX_BOX"/>
    <property type="match status" value="1"/>
</dbReference>
<feature type="compositionally biased region" description="Basic and acidic residues" evidence="4">
    <location>
        <begin position="325"/>
        <end position="339"/>
    </location>
</feature>
<dbReference type="InterPro" id="IPR015797">
    <property type="entry name" value="NUDIX_hydrolase-like_dom_sf"/>
</dbReference>
<dbReference type="SUPFAM" id="SSF53254">
    <property type="entry name" value="Phosphoglycerate mutase-like"/>
    <property type="match status" value="1"/>
</dbReference>
<dbReference type="InterPro" id="IPR013078">
    <property type="entry name" value="His_Pase_superF_clade-1"/>
</dbReference>
<reference evidence="7" key="1">
    <citation type="journal article" date="2019" name="Int. J. Syst. Evol. Microbiol.">
        <title>The Global Catalogue of Microorganisms (GCM) 10K type strain sequencing project: providing services to taxonomists for standard genome sequencing and annotation.</title>
        <authorList>
            <consortium name="The Broad Institute Genomics Platform"/>
            <consortium name="The Broad Institute Genome Sequencing Center for Infectious Disease"/>
            <person name="Wu L."/>
            <person name="Ma J."/>
        </authorList>
    </citation>
    <scope>NUCLEOTIDE SEQUENCE [LARGE SCALE GENOMIC DNA]</scope>
    <source>
        <strain evidence="7">JCM 9687</strain>
    </source>
</reference>
<dbReference type="Gene3D" id="3.40.50.1240">
    <property type="entry name" value="Phosphoglycerate mutase-like"/>
    <property type="match status" value="1"/>
</dbReference>
<feature type="domain" description="Nudix hydrolase" evidence="5">
    <location>
        <begin position="19"/>
        <end position="149"/>
    </location>
</feature>
<proteinExistence type="inferred from homology"/>
<dbReference type="CDD" id="cd03673">
    <property type="entry name" value="NUDIX_Ap6A_hydrolase"/>
    <property type="match status" value="1"/>
</dbReference>
<dbReference type="Gene3D" id="3.90.79.10">
    <property type="entry name" value="Nucleoside Triphosphate Pyrophosphohydrolase"/>
    <property type="match status" value="1"/>
</dbReference>
<feature type="compositionally biased region" description="Low complexity" evidence="4">
    <location>
        <begin position="303"/>
        <end position="316"/>
    </location>
</feature>
<sequence length="380" mass="40276">MTAQHEPERRTNSSGRLPVTVRAAGAVLWRPGTGAAPEVAVVHRPRYDDWSLPKGKLDPGETSAHAAVREVREETGFGCVLSGFLGRVHYEVPGPGGRTGKRVDYFTARAGDGDFAPNDEVDEVVWVALPKARELLSYPQDRQVLDEFAALPDDPVTVLLVRHAKAGRRAEFDGDDALRPLSGTGRRQRDALHSWLPLFGPERVYSAPRVRCEETVRPVAAGLGIEVAVEPLLSEEGYKADPEAAVHRFLRIAAGSGTAVVCSQGGVIPDLVARLARSAERAPENFGPGSSAPEASGTGVLGPDGADPGGSAPRGAIVRNGVLRDGSRSRSTGRGERGDPASAKGSVWTLRFSRDAHSGNGSGPRLRLVSADYLADPSGR</sequence>
<evidence type="ECO:0000313" key="7">
    <source>
        <dbReference type="Proteomes" id="UP001500483"/>
    </source>
</evidence>
<gene>
    <name evidence="6" type="ORF">GCM10020366_15510</name>
</gene>
<comment type="caution">
    <text evidence="6">The sequence shown here is derived from an EMBL/GenBank/DDBJ whole genome shotgun (WGS) entry which is preliminary data.</text>
</comment>
<dbReference type="InterPro" id="IPR020476">
    <property type="entry name" value="Nudix_hydrolase"/>
</dbReference>
<dbReference type="CDD" id="cd07067">
    <property type="entry name" value="HP_PGM_like"/>
    <property type="match status" value="1"/>
</dbReference>
<evidence type="ECO:0000259" key="5">
    <source>
        <dbReference type="PROSITE" id="PS51462"/>
    </source>
</evidence>
<keyword evidence="7" id="KW-1185">Reference proteome</keyword>
<dbReference type="PROSITE" id="PS51462">
    <property type="entry name" value="NUDIX"/>
    <property type="match status" value="1"/>
</dbReference>
<evidence type="ECO:0000256" key="3">
    <source>
        <dbReference type="RuleBase" id="RU003476"/>
    </source>
</evidence>
<name>A0ABP6RNK6_9PSEU</name>
<dbReference type="PANTHER" id="PTHR21340:SF0">
    <property type="entry name" value="BIS(5'-NUCLEOSYL)-TETRAPHOSPHATASE [ASYMMETRICAL]"/>
    <property type="match status" value="1"/>
</dbReference>
<dbReference type="InterPro" id="IPR029033">
    <property type="entry name" value="His_PPase_superfam"/>
</dbReference>
<dbReference type="InterPro" id="IPR000086">
    <property type="entry name" value="NUDIX_hydrolase_dom"/>
</dbReference>
<dbReference type="EMBL" id="BAAAYK010000038">
    <property type="protein sequence ID" value="GAA3355429.1"/>
    <property type="molecule type" value="Genomic_DNA"/>
</dbReference>
<evidence type="ECO:0000256" key="4">
    <source>
        <dbReference type="SAM" id="MobiDB-lite"/>
    </source>
</evidence>
<organism evidence="6 7">
    <name type="scientific">Saccharopolyspora gregorii</name>
    <dbReference type="NCBI Taxonomy" id="33914"/>
    <lineage>
        <taxon>Bacteria</taxon>
        <taxon>Bacillati</taxon>
        <taxon>Actinomycetota</taxon>
        <taxon>Actinomycetes</taxon>
        <taxon>Pseudonocardiales</taxon>
        <taxon>Pseudonocardiaceae</taxon>
        <taxon>Saccharopolyspora</taxon>
    </lineage>
</organism>
<dbReference type="Proteomes" id="UP001500483">
    <property type="component" value="Unassembled WGS sequence"/>
</dbReference>
<keyword evidence="2 3" id="KW-0378">Hydrolase</keyword>
<dbReference type="Pfam" id="PF00293">
    <property type="entry name" value="NUDIX"/>
    <property type="match status" value="1"/>
</dbReference>
<dbReference type="SMART" id="SM00855">
    <property type="entry name" value="PGAM"/>
    <property type="match status" value="1"/>
</dbReference>
<accession>A0ABP6RNK6</accession>